<feature type="binding site" evidence="10">
    <location>
        <position position="54"/>
    </location>
    <ligand>
        <name>Ca(2+)</name>
        <dbReference type="ChEBI" id="CHEBI:29108"/>
        <label>1</label>
    </ligand>
</feature>
<dbReference type="EMBL" id="CM010721">
    <property type="protein sequence ID" value="RZC69289.1"/>
    <property type="molecule type" value="Genomic_DNA"/>
</dbReference>
<feature type="compositionally biased region" description="Basic and acidic residues" evidence="13">
    <location>
        <begin position="115"/>
        <end position="125"/>
    </location>
</feature>
<keyword evidence="6" id="KW-0560">Oxidoreductase</keyword>
<dbReference type="GO" id="GO:0140825">
    <property type="term" value="F:lactoperoxidase activity"/>
    <property type="evidence" value="ECO:0007669"/>
    <property type="project" value="UniProtKB-EC"/>
</dbReference>
<dbReference type="Proteomes" id="UP000316621">
    <property type="component" value="Chromosome 7"/>
</dbReference>
<dbReference type="PROSITE" id="PS00435">
    <property type="entry name" value="PEROXIDASE_1"/>
    <property type="match status" value="1"/>
</dbReference>
<keyword evidence="7 10" id="KW-0408">Iron</keyword>
<organism evidence="15 16">
    <name type="scientific">Papaver somniferum</name>
    <name type="common">Opium poppy</name>
    <dbReference type="NCBI Taxonomy" id="3469"/>
    <lineage>
        <taxon>Eukaryota</taxon>
        <taxon>Viridiplantae</taxon>
        <taxon>Streptophyta</taxon>
        <taxon>Embryophyta</taxon>
        <taxon>Tracheophyta</taxon>
        <taxon>Spermatophyta</taxon>
        <taxon>Magnoliopsida</taxon>
        <taxon>Ranunculales</taxon>
        <taxon>Papaveraceae</taxon>
        <taxon>Papaveroideae</taxon>
        <taxon>Papaver</taxon>
    </lineage>
</organism>
<feature type="domain" description="Plant heme peroxidase family profile" evidence="14">
    <location>
        <begin position="3"/>
        <end position="193"/>
    </location>
</feature>
<evidence type="ECO:0000256" key="12">
    <source>
        <dbReference type="PIRSR" id="PIRSR600823-5"/>
    </source>
</evidence>
<dbReference type="Pfam" id="PF00141">
    <property type="entry name" value="peroxidase"/>
    <property type="match status" value="1"/>
</dbReference>
<proteinExistence type="inferred from homology"/>
<dbReference type="SUPFAM" id="SSF48113">
    <property type="entry name" value="Heme-dependent peroxidases"/>
    <property type="match status" value="1"/>
</dbReference>
<evidence type="ECO:0000256" key="3">
    <source>
        <dbReference type="ARBA" id="ARBA00022559"/>
    </source>
</evidence>
<evidence type="ECO:0000313" key="15">
    <source>
        <dbReference type="EMBL" id="RZC69289.1"/>
    </source>
</evidence>
<dbReference type="InterPro" id="IPR019794">
    <property type="entry name" value="Peroxidases_AS"/>
</dbReference>
<dbReference type="GO" id="GO:0020037">
    <property type="term" value="F:heme binding"/>
    <property type="evidence" value="ECO:0007669"/>
    <property type="project" value="InterPro"/>
</dbReference>
<keyword evidence="5 10" id="KW-0479">Metal-binding</keyword>
<evidence type="ECO:0000256" key="5">
    <source>
        <dbReference type="ARBA" id="ARBA00022723"/>
    </source>
</evidence>
<keyword evidence="10" id="KW-0106">Calcium</keyword>
<dbReference type="AlphaFoldDB" id="A0A4Y7KBG1"/>
<dbReference type="InterPro" id="IPR002016">
    <property type="entry name" value="Haem_peroxidase"/>
</dbReference>
<gene>
    <name evidence="15" type="ORF">C5167_032395</name>
</gene>
<feature type="binding site" evidence="10">
    <location>
        <position position="50"/>
    </location>
    <ligand>
        <name>Ca(2+)</name>
        <dbReference type="ChEBI" id="CHEBI:29108"/>
        <label>1</label>
    </ligand>
</feature>
<dbReference type="PROSITE" id="PS50873">
    <property type="entry name" value="PEROXIDASE_4"/>
    <property type="match status" value="1"/>
</dbReference>
<evidence type="ECO:0000256" key="8">
    <source>
        <dbReference type="PIRSR" id="PIRSR600823-1"/>
    </source>
</evidence>
<protein>
    <recommendedName>
        <fullName evidence="14">Plant heme peroxidase family profile domain-containing protein</fullName>
    </recommendedName>
</protein>
<keyword evidence="12" id="KW-1015">Disulfide bond</keyword>
<evidence type="ECO:0000256" key="2">
    <source>
        <dbReference type="ARBA" id="ARBA00006873"/>
    </source>
</evidence>
<evidence type="ECO:0000256" key="6">
    <source>
        <dbReference type="ARBA" id="ARBA00023002"/>
    </source>
</evidence>
<comment type="cofactor">
    <cofactor evidence="10">
        <name>Ca(2+)</name>
        <dbReference type="ChEBI" id="CHEBI:29108"/>
    </cofactor>
    <text evidence="10">Binds 2 calcium ions per subunit.</text>
</comment>
<feature type="binding site" evidence="10">
    <location>
        <position position="45"/>
    </location>
    <ligand>
        <name>Ca(2+)</name>
        <dbReference type="ChEBI" id="CHEBI:29108"/>
        <label>1</label>
    </ligand>
</feature>
<evidence type="ECO:0000256" key="11">
    <source>
        <dbReference type="PIRSR" id="PIRSR600823-4"/>
    </source>
</evidence>
<comment type="similarity">
    <text evidence="2">Belongs to the peroxidase family. Ascorbate peroxidase subfamily.</text>
</comment>
<name>A0A4Y7KBG1_PAPSO</name>
<dbReference type="PANTHER" id="PTHR31235">
    <property type="entry name" value="PEROXIDASE 25-RELATED"/>
    <property type="match status" value="1"/>
</dbReference>
<feature type="region of interest" description="Disordered" evidence="13">
    <location>
        <begin position="115"/>
        <end position="135"/>
    </location>
</feature>
<comment type="catalytic activity">
    <reaction evidence="1">
        <text>2 a phenolic donor + H2O2 = 2 a phenolic radical donor + 2 H2O</text>
        <dbReference type="Rhea" id="RHEA:56136"/>
        <dbReference type="ChEBI" id="CHEBI:15377"/>
        <dbReference type="ChEBI" id="CHEBI:16240"/>
        <dbReference type="ChEBI" id="CHEBI:139520"/>
        <dbReference type="ChEBI" id="CHEBI:139521"/>
        <dbReference type="EC" id="1.11.1.7"/>
    </reaction>
</comment>
<feature type="active site" description="Proton acceptor" evidence="8">
    <location>
        <position position="44"/>
    </location>
</feature>
<evidence type="ECO:0000259" key="14">
    <source>
        <dbReference type="PROSITE" id="PS50873"/>
    </source>
</evidence>
<sequence length="193" mass="20802">MLSLESDFTQTCKINVEETVQGIVSRRFQNDSSLGAALVRMQFHDCFVEGCDASLLLNGNGTEKTAGPNGSVRGYELIYEIKTELEDKCADKVSCADIIVMATRDTIALSKGSRYEVETGRRDGTDSQASKADANLPSPSISVFDSIEVFKTKGLNATDMVLLLGGHTLGKASCGNFESRLYSSPPDKSRTGI</sequence>
<feature type="binding site" evidence="10">
    <location>
        <position position="63"/>
    </location>
    <ligand>
        <name>Ca(2+)</name>
        <dbReference type="ChEBI" id="CHEBI:29108"/>
        <label>1</label>
    </ligand>
</feature>
<dbReference type="PRINTS" id="PR00458">
    <property type="entry name" value="PEROXIDASE"/>
</dbReference>
<dbReference type="PRINTS" id="PR00461">
    <property type="entry name" value="PLPEROXIDASE"/>
</dbReference>
<dbReference type="InterPro" id="IPR010255">
    <property type="entry name" value="Haem_peroxidase_sf"/>
</dbReference>
<dbReference type="OMA" id="RDQGPEN"/>
<keyword evidence="3" id="KW-0575">Peroxidase</keyword>
<feature type="disulfide bond" evidence="12">
    <location>
        <begin position="12"/>
        <end position="89"/>
    </location>
</feature>
<keyword evidence="16" id="KW-1185">Reference proteome</keyword>
<evidence type="ECO:0000256" key="13">
    <source>
        <dbReference type="SAM" id="MobiDB-lite"/>
    </source>
</evidence>
<dbReference type="PROSITE" id="PS00436">
    <property type="entry name" value="PEROXIDASE_2"/>
    <property type="match status" value="1"/>
</dbReference>
<evidence type="ECO:0000256" key="4">
    <source>
        <dbReference type="ARBA" id="ARBA00022617"/>
    </source>
</evidence>
<feature type="site" description="Transition state stabilizer" evidence="11">
    <location>
        <position position="40"/>
    </location>
</feature>
<evidence type="ECO:0000256" key="10">
    <source>
        <dbReference type="PIRSR" id="PIRSR600823-3"/>
    </source>
</evidence>
<evidence type="ECO:0000256" key="1">
    <source>
        <dbReference type="ARBA" id="ARBA00000189"/>
    </source>
</evidence>
<feature type="binding site" evidence="10">
    <location>
        <position position="168"/>
    </location>
    <ligand>
        <name>Ca(2+)</name>
        <dbReference type="ChEBI" id="CHEBI:29108"/>
        <label>2</label>
    </ligand>
</feature>
<dbReference type="InterPro" id="IPR019793">
    <property type="entry name" value="Peroxidases_heam-ligand_BS"/>
</dbReference>
<feature type="binding site" evidence="9">
    <location>
        <position position="137"/>
    </location>
    <ligand>
        <name>substrate</name>
    </ligand>
</feature>
<evidence type="ECO:0000313" key="16">
    <source>
        <dbReference type="Proteomes" id="UP000316621"/>
    </source>
</evidence>
<evidence type="ECO:0000256" key="9">
    <source>
        <dbReference type="PIRSR" id="PIRSR600823-2"/>
    </source>
</evidence>
<dbReference type="Gramene" id="RZC69289">
    <property type="protein sequence ID" value="RZC69289"/>
    <property type="gene ID" value="C5167_032395"/>
</dbReference>
<feature type="binding site" evidence="10">
    <location>
        <position position="48"/>
    </location>
    <ligand>
        <name>Ca(2+)</name>
        <dbReference type="ChEBI" id="CHEBI:29108"/>
        <label>1</label>
    </ligand>
</feature>
<dbReference type="GO" id="GO:0006979">
    <property type="term" value="P:response to oxidative stress"/>
    <property type="evidence" value="ECO:0007669"/>
    <property type="project" value="InterPro"/>
</dbReference>
<dbReference type="STRING" id="3469.A0A4Y7KBG1"/>
<dbReference type="InterPro" id="IPR000823">
    <property type="entry name" value="Peroxidase_pln"/>
</dbReference>
<keyword evidence="4" id="KW-0349">Heme</keyword>
<evidence type="ECO:0000256" key="7">
    <source>
        <dbReference type="ARBA" id="ARBA00023004"/>
    </source>
</evidence>
<feature type="binding site" description="axial binding residue" evidence="10">
    <location>
        <position position="167"/>
    </location>
    <ligand>
        <name>heme b</name>
        <dbReference type="ChEBI" id="CHEBI:60344"/>
    </ligand>
    <ligandPart>
        <name>Fe</name>
        <dbReference type="ChEBI" id="CHEBI:18248"/>
    </ligandPart>
</feature>
<dbReference type="Gene3D" id="1.10.520.10">
    <property type="match status" value="1"/>
</dbReference>
<dbReference type="GO" id="GO:0046872">
    <property type="term" value="F:metal ion binding"/>
    <property type="evidence" value="ECO:0007669"/>
    <property type="project" value="UniProtKB-KW"/>
</dbReference>
<feature type="binding site" evidence="10">
    <location>
        <position position="52"/>
    </location>
    <ligand>
        <name>Ca(2+)</name>
        <dbReference type="ChEBI" id="CHEBI:29108"/>
        <label>1</label>
    </ligand>
</feature>
<accession>A0A4Y7KBG1</accession>
<feature type="disulfide bond" evidence="12">
    <location>
        <begin position="46"/>
        <end position="51"/>
    </location>
</feature>
<comment type="cofactor">
    <cofactor evidence="10">
        <name>heme b</name>
        <dbReference type="ChEBI" id="CHEBI:60344"/>
    </cofactor>
    <text evidence="10">Binds 1 heme b (iron(II)-protoporphyrin IX) group per subunit.</text>
</comment>
<reference evidence="15 16" key="1">
    <citation type="journal article" date="2018" name="Science">
        <title>The opium poppy genome and morphinan production.</title>
        <authorList>
            <person name="Guo L."/>
            <person name="Winzer T."/>
            <person name="Yang X."/>
            <person name="Li Y."/>
            <person name="Ning Z."/>
            <person name="He Z."/>
            <person name="Teodor R."/>
            <person name="Lu Y."/>
            <person name="Bowser T.A."/>
            <person name="Graham I.A."/>
            <person name="Ye K."/>
        </authorList>
    </citation>
    <scope>NUCLEOTIDE SEQUENCE [LARGE SCALE GENOMIC DNA]</scope>
    <source>
        <strain evidence="16">cv. HN1</strain>
        <tissue evidence="15">Leaves</tissue>
    </source>
</reference>